<keyword evidence="2" id="KW-1185">Reference proteome</keyword>
<gene>
    <name evidence="1" type="ORF">OB69_09675</name>
</gene>
<evidence type="ECO:0000313" key="1">
    <source>
        <dbReference type="EMBL" id="KOF02591.1"/>
    </source>
</evidence>
<accession>A0A0L8AK46</accession>
<dbReference type="EMBL" id="JSVA01000010">
    <property type="protein sequence ID" value="KOF02591.1"/>
    <property type="molecule type" value="Genomic_DNA"/>
</dbReference>
<organism evidence="1 2">
    <name type="scientific">Roseivirga seohaensis subsp. aquiponti</name>
    <dbReference type="NCBI Taxonomy" id="1566026"/>
    <lineage>
        <taxon>Bacteria</taxon>
        <taxon>Pseudomonadati</taxon>
        <taxon>Bacteroidota</taxon>
        <taxon>Cytophagia</taxon>
        <taxon>Cytophagales</taxon>
        <taxon>Roseivirgaceae</taxon>
        <taxon>Roseivirga</taxon>
    </lineage>
</organism>
<comment type="caution">
    <text evidence="1">The sequence shown here is derived from an EMBL/GenBank/DDBJ whole genome shotgun (WGS) entry which is preliminary data.</text>
</comment>
<dbReference type="PATRIC" id="fig|1566026.4.peg.215"/>
<dbReference type="RefSeq" id="WP_053223522.1">
    <property type="nucleotide sequence ID" value="NZ_JSVA01000010.1"/>
</dbReference>
<dbReference type="OrthoDB" id="1100725at2"/>
<reference evidence="2" key="1">
    <citation type="submission" date="2014-11" db="EMBL/GenBank/DDBJ databases">
        <title>Genome sequencing of Roseivirga sp. D-25.</title>
        <authorList>
            <person name="Selvaratnam C."/>
            <person name="Thevarajoo S."/>
            <person name="Goh K.M."/>
            <person name="Eee R."/>
            <person name="Chan K.-G."/>
            <person name="Chong C.S."/>
        </authorList>
    </citation>
    <scope>NUCLEOTIDE SEQUENCE [LARGE SCALE GENOMIC DNA]</scope>
    <source>
        <strain evidence="2">D-25</strain>
    </source>
</reference>
<name>A0A0L8AK46_9BACT</name>
<proteinExistence type="predicted"/>
<dbReference type="Proteomes" id="UP000036908">
    <property type="component" value="Unassembled WGS sequence"/>
</dbReference>
<evidence type="ECO:0000313" key="2">
    <source>
        <dbReference type="Proteomes" id="UP000036908"/>
    </source>
</evidence>
<protein>
    <submittedName>
        <fullName evidence="1">Uncharacterized protein</fullName>
    </submittedName>
</protein>
<sequence length="331" mass="37868">MSYKLKQESISSFSTATAANICTEFFAGKNKISGESIMSLTDVRQVNSFIIEALFTQWQAEMARLRSPYFNYEAEEVQIALKEFMNTLSNHISIGRGHLEPLLSKAIEATILLTFAPKKFLLSYWLDMNRENLPKGKLRYIKTHTEGFKLIFETAKTPINPAYLGNLFDSMSSHFEIPEPIEFLQKLKAENKLDLLFEKEVVIEPAPAPIQTPEIEETPEVINTVATKHENGKETINDRFNGNTTAPTLAEKLQKSNRQPLEKTLTLNERIMFTKTLFEGNQELMTKVLEELDTANSIDEALAKTQPYNKKWDIEGDEMDAFIQVLKRRFN</sequence>
<dbReference type="AlphaFoldDB" id="A0A0L8AK46"/>